<keyword evidence="1" id="KW-0812">Transmembrane</keyword>
<accession>A0A9P8ZZG4</accession>
<reference evidence="2" key="1">
    <citation type="journal article" date="2021" name="Nat. Commun.">
        <title>Genetic determinants of endophytism in the Arabidopsis root mycobiome.</title>
        <authorList>
            <person name="Mesny F."/>
            <person name="Miyauchi S."/>
            <person name="Thiergart T."/>
            <person name="Pickel B."/>
            <person name="Atanasova L."/>
            <person name="Karlsson M."/>
            <person name="Huettel B."/>
            <person name="Barry K.W."/>
            <person name="Haridas S."/>
            <person name="Chen C."/>
            <person name="Bauer D."/>
            <person name="Andreopoulos W."/>
            <person name="Pangilinan J."/>
            <person name="LaButti K."/>
            <person name="Riley R."/>
            <person name="Lipzen A."/>
            <person name="Clum A."/>
            <person name="Drula E."/>
            <person name="Henrissat B."/>
            <person name="Kohler A."/>
            <person name="Grigoriev I.V."/>
            <person name="Martin F.M."/>
            <person name="Hacquard S."/>
        </authorList>
    </citation>
    <scope>NUCLEOTIDE SEQUENCE</scope>
    <source>
        <strain evidence="2">MPI-SDFR-AT-0073</strain>
    </source>
</reference>
<protein>
    <submittedName>
        <fullName evidence="2">Uncharacterized protein</fullName>
    </submittedName>
</protein>
<comment type="caution">
    <text evidence="2">The sequence shown here is derived from an EMBL/GenBank/DDBJ whole genome shotgun (WGS) entry which is preliminary data.</text>
</comment>
<keyword evidence="3" id="KW-1185">Reference proteome</keyword>
<feature type="transmembrane region" description="Helical" evidence="1">
    <location>
        <begin position="84"/>
        <end position="103"/>
    </location>
</feature>
<feature type="transmembrane region" description="Helical" evidence="1">
    <location>
        <begin position="706"/>
        <end position="724"/>
    </location>
</feature>
<dbReference type="Proteomes" id="UP000758603">
    <property type="component" value="Unassembled WGS sequence"/>
</dbReference>
<proteinExistence type="predicted"/>
<feature type="transmembrane region" description="Helical" evidence="1">
    <location>
        <begin position="181"/>
        <end position="202"/>
    </location>
</feature>
<sequence length="728" mass="78814">MAMTNPNWTPGLGGLPPYDSLAREEIIHCQDKLACNPVGSTSSTRSGTVRTIQPMMEHGATTDVTHRSDLVFSQRAGASERTSTILTSILPMVASAFLVAAAVADKRWTASPLLIPLDNRATAQIIVSITSAFLASINVYTATKLINVATRIHLLQQSLSLNTLKRIGAITSRQAASGLPITMYTASIISMLLFTVPNFLWIGALTPVTTNTTLMASRILRVPQYTKRTMGTWSTNNNHKADAACSTVTNGKGIWSDCPASTIHSTLLSRAASASSKVSQIHSKHDNGQYSCATTPGFCPTTILNQVTLLVQKGKSGNGIPSVYYAKGEFPTAPPDKVDFFSVVSNNNDRSLAVMAAKYYSSQHMILITAGSNYRVLNGTQCEVHFETANFNVTVGAIAKHVTVFPSLVTARDAAEPPFDPTLGIAMTVTDQINSLAMITTTLYTSIVGDAFVANIAAMTGKPSNSTLSSNEESLKATEDSVTAMVDELLLFVGSSQFFVPDDGAGDFFKPDARLTVQAVRLGDATYMHLIFVTCGMLLVTMLLEAFRTKGWRYLPRWDFQDLSCIILSTAVIGEDVVGGLYQIGRGRYLQWTGGDQWWEAGVDGNAAPAPGDKEDLPEIHISLGKKNILLSTPFDEQGVSRKASFPPWHCGLAILMKLGDNRRYSPVSGCCCMALCFRSVQTAMQLCLSLRWVIISRQKRYSRTFLCGFPVLSLPAILQTLGFEMGR</sequence>
<name>A0A9P8ZZG4_9PEZI</name>
<dbReference type="GeneID" id="70134771"/>
<evidence type="ECO:0000313" key="3">
    <source>
        <dbReference type="Proteomes" id="UP000758603"/>
    </source>
</evidence>
<organism evidence="2 3">
    <name type="scientific">Truncatella angustata</name>
    <dbReference type="NCBI Taxonomy" id="152316"/>
    <lineage>
        <taxon>Eukaryota</taxon>
        <taxon>Fungi</taxon>
        <taxon>Dikarya</taxon>
        <taxon>Ascomycota</taxon>
        <taxon>Pezizomycotina</taxon>
        <taxon>Sordariomycetes</taxon>
        <taxon>Xylariomycetidae</taxon>
        <taxon>Amphisphaeriales</taxon>
        <taxon>Sporocadaceae</taxon>
        <taxon>Truncatella</taxon>
    </lineage>
</organism>
<keyword evidence="1" id="KW-1133">Transmembrane helix</keyword>
<evidence type="ECO:0000313" key="2">
    <source>
        <dbReference type="EMBL" id="KAH6656152.1"/>
    </source>
</evidence>
<gene>
    <name evidence="2" type="ORF">BKA67DRAFT_645526</name>
</gene>
<dbReference type="OrthoDB" id="529273at2759"/>
<evidence type="ECO:0000256" key="1">
    <source>
        <dbReference type="SAM" id="Phobius"/>
    </source>
</evidence>
<dbReference type="AlphaFoldDB" id="A0A9P8ZZG4"/>
<keyword evidence="1" id="KW-0472">Membrane</keyword>
<dbReference type="RefSeq" id="XP_045960417.1">
    <property type="nucleotide sequence ID" value="XM_046105880.1"/>
</dbReference>
<feature type="transmembrane region" description="Helical" evidence="1">
    <location>
        <begin position="123"/>
        <end position="141"/>
    </location>
</feature>
<feature type="transmembrane region" description="Helical" evidence="1">
    <location>
        <begin position="527"/>
        <end position="547"/>
    </location>
</feature>
<dbReference type="EMBL" id="JAGPXC010000003">
    <property type="protein sequence ID" value="KAH6656152.1"/>
    <property type="molecule type" value="Genomic_DNA"/>
</dbReference>